<proteinExistence type="predicted"/>
<organism evidence="1 2">
    <name type="scientific">Lactobacillus hamsteri DSM 5661 = JCM 6256</name>
    <dbReference type="NCBI Taxonomy" id="1423754"/>
    <lineage>
        <taxon>Bacteria</taxon>
        <taxon>Bacillati</taxon>
        <taxon>Bacillota</taxon>
        <taxon>Bacilli</taxon>
        <taxon>Lactobacillales</taxon>
        <taxon>Lactobacillaceae</taxon>
        <taxon>Lactobacillus</taxon>
    </lineage>
</organism>
<dbReference type="AlphaFoldDB" id="A0A0R1Y967"/>
<dbReference type="InterPro" id="IPR011990">
    <property type="entry name" value="TPR-like_helical_dom_sf"/>
</dbReference>
<evidence type="ECO:0000313" key="2">
    <source>
        <dbReference type="Proteomes" id="UP000051223"/>
    </source>
</evidence>
<sequence length="215" mass="25040">MDKKISELYDAGKIDRAIHLLIEKIDAHPQQVENYLQLSTYLIEQGSPDQAQKLLEQAEHLVKKPQELFYNLAVCYYMQGDFDKALNLLDRIPNDDLTLYQKSLVYLKLGQSQKALAFALTIKNIDERVQELLGDIWMSLGQLKEAEKTYFQIPDEKRSAKIYFLLGVTLFDHDRDQAEKMFAISKKMDEKYFQKAHDQYASILKLVNDKEKKNG</sequence>
<accession>A0A0R1Y967</accession>
<gene>
    <name evidence="1" type="ORF">FC39_GL000312</name>
</gene>
<dbReference type="Proteomes" id="UP000051223">
    <property type="component" value="Unassembled WGS sequence"/>
</dbReference>
<dbReference type="EMBL" id="AZGI01000090">
    <property type="protein sequence ID" value="KRM37204.1"/>
    <property type="molecule type" value="Genomic_DNA"/>
</dbReference>
<dbReference type="STRING" id="1423754.FC39_GL000312"/>
<dbReference type="SUPFAM" id="SSF48452">
    <property type="entry name" value="TPR-like"/>
    <property type="match status" value="1"/>
</dbReference>
<evidence type="ECO:0000313" key="1">
    <source>
        <dbReference type="EMBL" id="KRM37204.1"/>
    </source>
</evidence>
<name>A0A0R1Y967_9LACO</name>
<dbReference type="eggNOG" id="COG0457">
    <property type="taxonomic scope" value="Bacteria"/>
</dbReference>
<dbReference type="PATRIC" id="fig|1423754.3.peg.326"/>
<keyword evidence="2" id="KW-1185">Reference proteome</keyword>
<comment type="caution">
    <text evidence="1">The sequence shown here is derived from an EMBL/GenBank/DDBJ whole genome shotgun (WGS) entry which is preliminary data.</text>
</comment>
<dbReference type="RefSeq" id="WP_025079973.1">
    <property type="nucleotide sequence ID" value="NZ_AZGI01000090.1"/>
</dbReference>
<dbReference type="Pfam" id="PF14559">
    <property type="entry name" value="TPR_19"/>
    <property type="match status" value="1"/>
</dbReference>
<protein>
    <submittedName>
        <fullName evidence="1">TPR repeat-containing protein</fullName>
    </submittedName>
</protein>
<reference evidence="1 2" key="1">
    <citation type="journal article" date="2015" name="Genome Announc.">
        <title>Expanding the biotechnology potential of lactobacilli through comparative genomics of 213 strains and associated genera.</title>
        <authorList>
            <person name="Sun Z."/>
            <person name="Harris H.M."/>
            <person name="McCann A."/>
            <person name="Guo C."/>
            <person name="Argimon S."/>
            <person name="Zhang W."/>
            <person name="Yang X."/>
            <person name="Jeffery I.B."/>
            <person name="Cooney J.C."/>
            <person name="Kagawa T.F."/>
            <person name="Liu W."/>
            <person name="Song Y."/>
            <person name="Salvetti E."/>
            <person name="Wrobel A."/>
            <person name="Rasinkangas P."/>
            <person name="Parkhill J."/>
            <person name="Rea M.C."/>
            <person name="O'Sullivan O."/>
            <person name="Ritari J."/>
            <person name="Douillard F.P."/>
            <person name="Paul Ross R."/>
            <person name="Yang R."/>
            <person name="Briner A.E."/>
            <person name="Felis G.E."/>
            <person name="de Vos W.M."/>
            <person name="Barrangou R."/>
            <person name="Klaenhammer T.R."/>
            <person name="Caufield P.W."/>
            <person name="Cui Y."/>
            <person name="Zhang H."/>
            <person name="O'Toole P.W."/>
        </authorList>
    </citation>
    <scope>NUCLEOTIDE SEQUENCE [LARGE SCALE GENOMIC DNA]</scope>
    <source>
        <strain evidence="1 2">DSM 5661</strain>
    </source>
</reference>
<dbReference type="Gene3D" id="1.25.40.10">
    <property type="entry name" value="Tetratricopeptide repeat domain"/>
    <property type="match status" value="1"/>
</dbReference>
<dbReference type="OrthoDB" id="2305564at2"/>